<dbReference type="PANTHER" id="PTHR34512">
    <property type="entry name" value="CELL SURFACE PROTEIN"/>
    <property type="match status" value="1"/>
</dbReference>
<evidence type="ECO:0000313" key="3">
    <source>
        <dbReference type="EMBL" id="VVC02587.1"/>
    </source>
</evidence>
<comment type="caution">
    <text evidence="3">The sequence shown here is derived from an EMBL/GenBank/DDBJ whole genome shotgun (WGS) entry which is preliminary data.</text>
</comment>
<feature type="domain" description="Pyrrolo-quinoline quinone repeat" evidence="2">
    <location>
        <begin position="163"/>
        <end position="264"/>
    </location>
</feature>
<evidence type="ECO:0000256" key="1">
    <source>
        <dbReference type="SAM" id="Phobius"/>
    </source>
</evidence>
<dbReference type="Gene3D" id="2.130.10.10">
    <property type="entry name" value="YVTN repeat-like/Quinoprotein amine dehydrogenase"/>
    <property type="match status" value="2"/>
</dbReference>
<dbReference type="AlphaFoldDB" id="A0A5E4LNU7"/>
<evidence type="ECO:0000259" key="2">
    <source>
        <dbReference type="Pfam" id="PF13360"/>
    </source>
</evidence>
<name>A0A5E4LNU7_9ARCH</name>
<dbReference type="InterPro" id="IPR015943">
    <property type="entry name" value="WD40/YVTN_repeat-like_dom_sf"/>
</dbReference>
<proteinExistence type="predicted"/>
<dbReference type="Proteomes" id="UP000789941">
    <property type="component" value="Unassembled WGS sequence"/>
</dbReference>
<dbReference type="EMBL" id="CABMJJ010000001">
    <property type="protein sequence ID" value="VVC02587.1"/>
    <property type="molecule type" value="Genomic_DNA"/>
</dbReference>
<protein>
    <submittedName>
        <fullName evidence="3">Outer membrane protein assembly factor BamB</fullName>
    </submittedName>
</protein>
<keyword evidence="1" id="KW-0812">Transmembrane</keyword>
<gene>
    <name evidence="3" type="primary">bamB</name>
    <name evidence="3" type="ORF">LFW2832_00094</name>
</gene>
<keyword evidence="1" id="KW-1133">Transmembrane helix</keyword>
<dbReference type="SUPFAM" id="SSF50998">
    <property type="entry name" value="Quinoprotein alcohol dehydrogenase-like"/>
    <property type="match status" value="1"/>
</dbReference>
<organism evidence="3 4">
    <name type="scientific">Candidatus Bilamarchaeum dharawalense</name>
    <dbReference type="NCBI Taxonomy" id="2885759"/>
    <lineage>
        <taxon>Archaea</taxon>
        <taxon>Candidatus Micrarchaeota</taxon>
        <taxon>Candidatus Micrarchaeia</taxon>
        <taxon>Candidatus Anstonellales</taxon>
        <taxon>Candidatus Bilamarchaeaceae</taxon>
        <taxon>Candidatus Bilamarchaeum</taxon>
    </lineage>
</organism>
<evidence type="ECO:0000313" key="4">
    <source>
        <dbReference type="Proteomes" id="UP000789941"/>
    </source>
</evidence>
<accession>A0A5E4LNU7</accession>
<dbReference type="InterPro" id="IPR002372">
    <property type="entry name" value="PQQ_rpt_dom"/>
</dbReference>
<reference evidence="3 4" key="1">
    <citation type="submission" date="2019-08" db="EMBL/GenBank/DDBJ databases">
        <authorList>
            <person name="Vazquez-Campos X."/>
        </authorList>
    </citation>
    <scope>NUCLEOTIDE SEQUENCE [LARGE SCALE GENOMIC DNA]</scope>
    <source>
        <strain evidence="3">LFW-283_2</strain>
    </source>
</reference>
<dbReference type="InterPro" id="IPR011047">
    <property type="entry name" value="Quinoprotein_ADH-like_sf"/>
</dbReference>
<feature type="transmembrane region" description="Helical" evidence="1">
    <location>
        <begin position="515"/>
        <end position="536"/>
    </location>
</feature>
<dbReference type="SMART" id="SM00564">
    <property type="entry name" value="PQQ"/>
    <property type="match status" value="6"/>
</dbReference>
<dbReference type="Pfam" id="PF13360">
    <property type="entry name" value="PQQ_2"/>
    <property type="match status" value="1"/>
</dbReference>
<dbReference type="InterPro" id="IPR018391">
    <property type="entry name" value="PQQ_b-propeller_rpt"/>
</dbReference>
<dbReference type="PANTHER" id="PTHR34512:SF30">
    <property type="entry name" value="OUTER MEMBRANE PROTEIN ASSEMBLY FACTOR BAMB"/>
    <property type="match status" value="1"/>
</dbReference>
<sequence>MRKAFLLLLLISFSYASLIWEFSTDGPVSLSPVVYQNMIVGASDDGKVYAIDPVSGLKKWQTTVGKKPTDLIAFDGGVVVSTTTGKIVKLGLTGNVIWTVDLKSQNASYVYGLSANQKEIFVTANNGVYLVDKVNNTKRIAYFNESVVGLPAAGADFVVYGKENELTKINENGIVLWRLKLFEGSFWTSRPVIENGVIYVGALDNRMHAYVANNGLEVWDFKLRNWVMGTPHIKNGILYFGGNDGNIYALDSGNGNLMWQAQTQLAVQTRPESGTMGGRDVIFVGSTDKSIYAVAKDSGEIVWKGVVGGAAGDPLFYQNKVFFGSEDGKINAFSTERACSITNPHEADLIGLKELIVTGKYVAEGLDPKVMIKINEGEWKETNTSTEGWFYYLNPKKELNGGLDTISCMVVDGNGQESGSVFTSVAINHDPTITLSNFMVTVSPNIIEGNAFTIFVNDGDDGTPVDRFNVNVNGKNYSGNKNVTITIPSAGNYKATVNKIGFNNRTVDINVNSSGISPFVLIGAGLIILIILWQLWTRFLSKKFMPKK</sequence>
<keyword evidence="1" id="KW-0472">Membrane</keyword>